<protein>
    <submittedName>
        <fullName evidence="2">Uncharacterized protein</fullName>
    </submittedName>
</protein>
<comment type="caution">
    <text evidence="2">The sequence shown here is derived from an EMBL/GenBank/DDBJ whole genome shotgun (WGS) entry which is preliminary data.</text>
</comment>
<organism evidence="2 3">
    <name type="scientific">Ophiocordyceps unilateralis</name>
    <name type="common">Zombie-ant fungus</name>
    <name type="synonym">Torrubia unilateralis</name>
    <dbReference type="NCBI Taxonomy" id="268505"/>
    <lineage>
        <taxon>Eukaryota</taxon>
        <taxon>Fungi</taxon>
        <taxon>Dikarya</taxon>
        <taxon>Ascomycota</taxon>
        <taxon>Pezizomycotina</taxon>
        <taxon>Sordariomycetes</taxon>
        <taxon>Hypocreomycetidae</taxon>
        <taxon>Hypocreales</taxon>
        <taxon>Ophiocordycipitaceae</taxon>
        <taxon>Ophiocordyceps</taxon>
    </lineage>
</organism>
<keyword evidence="3" id="KW-1185">Reference proteome</keyword>
<reference evidence="2 3" key="2">
    <citation type="journal article" date="2017" name="Sci. Rep.">
        <title>Ant-infecting Ophiocordyceps genomes reveal a high diversity of potential behavioral manipulation genes and a possible major role for enterotoxins.</title>
        <authorList>
            <person name="de Bekker C."/>
            <person name="Ohm R.A."/>
            <person name="Evans H.C."/>
            <person name="Brachmann A."/>
            <person name="Hughes D.P."/>
        </authorList>
    </citation>
    <scope>NUCLEOTIDE SEQUENCE [LARGE SCALE GENOMIC DNA]</scope>
    <source>
        <strain evidence="2 3">SC16a</strain>
    </source>
</reference>
<name>A0A2A9P082_OPHUN</name>
<evidence type="ECO:0000256" key="1">
    <source>
        <dbReference type="SAM" id="MobiDB-lite"/>
    </source>
</evidence>
<feature type="region of interest" description="Disordered" evidence="1">
    <location>
        <begin position="204"/>
        <end position="227"/>
    </location>
</feature>
<accession>A0A2A9P082</accession>
<reference evidence="2 3" key="1">
    <citation type="journal article" date="2015" name="BMC Genomics">
        <title>Gene expression during zombie ant biting behavior reflects the complexity underlying fungal parasitic behavioral manipulation.</title>
        <authorList>
            <person name="de Bekker C."/>
            <person name="Ohm R.A."/>
            <person name="Loreto R.G."/>
            <person name="Sebastian A."/>
            <person name="Albert I."/>
            <person name="Merrow M."/>
            <person name="Brachmann A."/>
            <person name="Hughes D.P."/>
        </authorList>
    </citation>
    <scope>NUCLEOTIDE SEQUENCE [LARGE SCALE GENOMIC DNA]</scope>
    <source>
        <strain evidence="2 3">SC16a</strain>
    </source>
</reference>
<feature type="region of interest" description="Disordered" evidence="1">
    <location>
        <begin position="1"/>
        <end position="29"/>
    </location>
</feature>
<dbReference type="Proteomes" id="UP000037136">
    <property type="component" value="Unassembled WGS sequence"/>
</dbReference>
<evidence type="ECO:0000313" key="2">
    <source>
        <dbReference type="EMBL" id="PFH55315.1"/>
    </source>
</evidence>
<dbReference type="OrthoDB" id="4928017at2759"/>
<feature type="compositionally biased region" description="Polar residues" evidence="1">
    <location>
        <begin position="1"/>
        <end position="22"/>
    </location>
</feature>
<dbReference type="AlphaFoldDB" id="A0A2A9P082"/>
<evidence type="ECO:0000313" key="3">
    <source>
        <dbReference type="Proteomes" id="UP000037136"/>
    </source>
</evidence>
<feature type="region of interest" description="Disordered" evidence="1">
    <location>
        <begin position="141"/>
        <end position="178"/>
    </location>
</feature>
<gene>
    <name evidence="2" type="ORF">XA68_10127</name>
</gene>
<feature type="region of interest" description="Disordered" evidence="1">
    <location>
        <begin position="88"/>
        <end position="113"/>
    </location>
</feature>
<feature type="compositionally biased region" description="Polar residues" evidence="1">
    <location>
        <begin position="150"/>
        <end position="178"/>
    </location>
</feature>
<proteinExistence type="predicted"/>
<dbReference type="EMBL" id="LAZP02001004">
    <property type="protein sequence ID" value="PFH55315.1"/>
    <property type="molecule type" value="Genomic_DNA"/>
</dbReference>
<sequence>MNSFLGIESTQSMIDTQSQNSQHSRDDSSISLKALTADCKLLRHVSIRTAELVEPPRYTLRPASALLLEAYLMDKNDHERRMLRLSLPPELPRPATDSAVTSEENQWEDEFVKPESPWSSWQYIGWDDEYKRCALDSLPKKTGEAESEPGGQQRTRCTYQATTPSTTAGDSSPAQDSVLSDVGVSGRLLAARHIPLHYELQQAGLGGLGDGISTSTGKAQRRSSSVP</sequence>